<gene>
    <name evidence="2" type="ORF">F53441_9776</name>
</gene>
<name>A0A8H4NSZ3_9HYPO</name>
<keyword evidence="1" id="KW-0472">Membrane</keyword>
<evidence type="ECO:0000313" key="2">
    <source>
        <dbReference type="EMBL" id="KAF4446595.1"/>
    </source>
</evidence>
<keyword evidence="3" id="KW-1185">Reference proteome</keyword>
<proteinExistence type="predicted"/>
<dbReference type="EMBL" id="JAADJG010000448">
    <property type="protein sequence ID" value="KAF4446595.1"/>
    <property type="molecule type" value="Genomic_DNA"/>
</dbReference>
<sequence>MRNSRANDILVSQFILVILATALVVARLNLRLRIQKRKLLPSDIFMIGAWVSGTITVAFSPAFAILDAFDSNESRAYIEGESSMGGPGTER</sequence>
<keyword evidence="1" id="KW-0812">Transmembrane</keyword>
<organism evidence="2 3">
    <name type="scientific">Fusarium austroafricanum</name>
    <dbReference type="NCBI Taxonomy" id="2364996"/>
    <lineage>
        <taxon>Eukaryota</taxon>
        <taxon>Fungi</taxon>
        <taxon>Dikarya</taxon>
        <taxon>Ascomycota</taxon>
        <taxon>Pezizomycotina</taxon>
        <taxon>Sordariomycetes</taxon>
        <taxon>Hypocreomycetidae</taxon>
        <taxon>Hypocreales</taxon>
        <taxon>Nectriaceae</taxon>
        <taxon>Fusarium</taxon>
        <taxon>Fusarium concolor species complex</taxon>
    </lineage>
</organism>
<dbReference type="AlphaFoldDB" id="A0A8H4NSZ3"/>
<feature type="transmembrane region" description="Helical" evidence="1">
    <location>
        <begin position="12"/>
        <end position="32"/>
    </location>
</feature>
<feature type="transmembrane region" description="Helical" evidence="1">
    <location>
        <begin position="44"/>
        <end position="66"/>
    </location>
</feature>
<accession>A0A8H4NSZ3</accession>
<keyword evidence="1" id="KW-1133">Transmembrane helix</keyword>
<evidence type="ECO:0000313" key="3">
    <source>
        <dbReference type="Proteomes" id="UP000605986"/>
    </source>
</evidence>
<dbReference type="Proteomes" id="UP000605986">
    <property type="component" value="Unassembled WGS sequence"/>
</dbReference>
<protein>
    <submittedName>
        <fullName evidence="2">Uncharacterized protein</fullName>
    </submittedName>
</protein>
<comment type="caution">
    <text evidence="2">The sequence shown here is derived from an EMBL/GenBank/DDBJ whole genome shotgun (WGS) entry which is preliminary data.</text>
</comment>
<reference evidence="2" key="1">
    <citation type="submission" date="2020-01" db="EMBL/GenBank/DDBJ databases">
        <title>Identification and distribution of gene clusters putatively required for synthesis of sphingolipid metabolism inhibitors in phylogenetically diverse species of the filamentous fungus Fusarium.</title>
        <authorList>
            <person name="Kim H.-S."/>
            <person name="Busman M."/>
            <person name="Brown D.W."/>
            <person name="Divon H."/>
            <person name="Uhlig S."/>
            <person name="Proctor R.H."/>
        </authorList>
    </citation>
    <scope>NUCLEOTIDE SEQUENCE</scope>
    <source>
        <strain evidence="2">NRRL 53441</strain>
    </source>
</reference>
<evidence type="ECO:0000256" key="1">
    <source>
        <dbReference type="SAM" id="Phobius"/>
    </source>
</evidence>